<organism evidence="1 2">
    <name type="scientific">Aphis craccivora</name>
    <name type="common">Cowpea aphid</name>
    <dbReference type="NCBI Taxonomy" id="307492"/>
    <lineage>
        <taxon>Eukaryota</taxon>
        <taxon>Metazoa</taxon>
        <taxon>Ecdysozoa</taxon>
        <taxon>Arthropoda</taxon>
        <taxon>Hexapoda</taxon>
        <taxon>Insecta</taxon>
        <taxon>Pterygota</taxon>
        <taxon>Neoptera</taxon>
        <taxon>Paraneoptera</taxon>
        <taxon>Hemiptera</taxon>
        <taxon>Sternorrhyncha</taxon>
        <taxon>Aphidomorpha</taxon>
        <taxon>Aphidoidea</taxon>
        <taxon>Aphididae</taxon>
        <taxon>Aphidini</taxon>
        <taxon>Aphis</taxon>
        <taxon>Aphis</taxon>
    </lineage>
</organism>
<dbReference type="Proteomes" id="UP000478052">
    <property type="component" value="Unassembled WGS sequence"/>
</dbReference>
<sequence>MISEPENYQLDICLLKFSKINDTGNNGSAGTKTKLIVKYMWIVISLIPSKPIRKCNFKIEHWTFSTVKAVKHKEGCKDLLKIKKNLKLKKRRVPIIAIASWNTQKFKNSTTIKTIYCSLVRSVLEYASLIWSQSLSSHIHDLDNIQFKFLKRIAHMKNIPISKNSITPVQKLVNIDSLQLRRQLPI</sequence>
<dbReference type="EMBL" id="VUJU01002246">
    <property type="protein sequence ID" value="KAF0761997.1"/>
    <property type="molecule type" value="Genomic_DNA"/>
</dbReference>
<dbReference type="OrthoDB" id="6626734at2759"/>
<accession>A0A6G0YW20</accession>
<reference evidence="1 2" key="1">
    <citation type="submission" date="2019-08" db="EMBL/GenBank/DDBJ databases">
        <title>Whole genome of Aphis craccivora.</title>
        <authorList>
            <person name="Voronova N.V."/>
            <person name="Shulinski R.S."/>
            <person name="Bandarenka Y.V."/>
            <person name="Zhorov D.G."/>
            <person name="Warner D."/>
        </authorList>
    </citation>
    <scope>NUCLEOTIDE SEQUENCE [LARGE SCALE GENOMIC DNA]</scope>
    <source>
        <strain evidence="1">180601</strain>
        <tissue evidence="1">Whole Body</tissue>
    </source>
</reference>
<protein>
    <submittedName>
        <fullName evidence="1">Uncharacterized protein</fullName>
    </submittedName>
</protein>
<name>A0A6G0YW20_APHCR</name>
<dbReference type="AlphaFoldDB" id="A0A6G0YW20"/>
<evidence type="ECO:0000313" key="2">
    <source>
        <dbReference type="Proteomes" id="UP000478052"/>
    </source>
</evidence>
<proteinExistence type="predicted"/>
<comment type="caution">
    <text evidence="1">The sequence shown here is derived from an EMBL/GenBank/DDBJ whole genome shotgun (WGS) entry which is preliminary data.</text>
</comment>
<keyword evidence="2" id="KW-1185">Reference proteome</keyword>
<gene>
    <name evidence="1" type="ORF">FWK35_00003564</name>
</gene>
<evidence type="ECO:0000313" key="1">
    <source>
        <dbReference type="EMBL" id="KAF0761997.1"/>
    </source>
</evidence>